<reference evidence="3 4" key="1">
    <citation type="submission" date="2015-12" db="EMBL/GenBank/DDBJ databases">
        <authorList>
            <person name="Shamseldin A."/>
            <person name="Moawad H."/>
            <person name="Abd El-Rahim W.M."/>
            <person name="Sadowsky M.J."/>
        </authorList>
    </citation>
    <scope>NUCLEOTIDE SEQUENCE [LARGE SCALE GENOMIC DNA]</scope>
    <source>
        <strain evidence="3 4">Ar51</strain>
    </source>
</reference>
<dbReference type="InterPro" id="IPR013974">
    <property type="entry name" value="SAF"/>
</dbReference>
<evidence type="ECO:0000256" key="1">
    <source>
        <dbReference type="SAM" id="MobiDB-lite"/>
    </source>
</evidence>
<feature type="compositionally biased region" description="Low complexity" evidence="1">
    <location>
        <begin position="196"/>
        <end position="206"/>
    </location>
</feature>
<accession>A0A0U3QSS0</accession>
<dbReference type="Proteomes" id="UP000065151">
    <property type="component" value="Chromosome"/>
</dbReference>
<proteinExistence type="predicted"/>
<feature type="domain" description="SAF" evidence="2">
    <location>
        <begin position="40"/>
        <end position="104"/>
    </location>
</feature>
<evidence type="ECO:0000259" key="2">
    <source>
        <dbReference type="SMART" id="SM00858"/>
    </source>
</evidence>
<gene>
    <name evidence="3" type="ORF">AU252_17120</name>
</gene>
<sequence length="260" mass="26890">MKSRLLGGIAALVLAIIGTALLVVYVQGADARAAQGLEPVNVLVIKESVPAGTKAEDLNKFVQVEAIPQAAVPEGALEGLNDQSGKVTSVALEPGEQLLSSRLVDPRELVPGTVPVPDGLEEVTFLLSPERILGGRLEAGDTVTVYTSFKSEDGMPADATVPAEIKGWKQSTGLLFHDVLVTAVQKAAPDTKKSGSNDGSGTTDSGIAMPNGSAFITVARSDADAAKMVFGAEFGTIWLAKQTDTTTKGDPPVTTFGGLY</sequence>
<dbReference type="SMART" id="SM00858">
    <property type="entry name" value="SAF"/>
    <property type="match status" value="1"/>
</dbReference>
<dbReference type="KEGG" id="psul:AU252_17120"/>
<evidence type="ECO:0000313" key="3">
    <source>
        <dbReference type="EMBL" id="ALV42661.1"/>
    </source>
</evidence>
<name>A0A0U3QSS0_9MICC</name>
<organism evidence="3">
    <name type="scientific">Pseudarthrobacter sulfonivorans</name>
    <dbReference type="NCBI Taxonomy" id="121292"/>
    <lineage>
        <taxon>Bacteria</taxon>
        <taxon>Bacillati</taxon>
        <taxon>Actinomycetota</taxon>
        <taxon>Actinomycetes</taxon>
        <taxon>Micrococcales</taxon>
        <taxon>Micrococcaceae</taxon>
        <taxon>Pseudarthrobacter</taxon>
    </lineage>
</organism>
<evidence type="ECO:0000313" key="4">
    <source>
        <dbReference type="Proteomes" id="UP000065151"/>
    </source>
</evidence>
<protein>
    <submittedName>
        <fullName evidence="3">Pilus assembly protein CpaB</fullName>
    </submittedName>
</protein>
<dbReference type="STRING" id="121292.AU252_17120"/>
<feature type="region of interest" description="Disordered" evidence="1">
    <location>
        <begin position="187"/>
        <end position="207"/>
    </location>
</feature>
<dbReference type="EMBL" id="CP013747">
    <property type="protein sequence ID" value="ALV42661.1"/>
    <property type="molecule type" value="Genomic_DNA"/>
</dbReference>
<dbReference type="RefSeq" id="WP_058931748.1">
    <property type="nucleotide sequence ID" value="NZ_CP013747.1"/>
</dbReference>
<dbReference type="CDD" id="cd11614">
    <property type="entry name" value="SAF_CpaB_FlgA_like"/>
    <property type="match status" value="1"/>
</dbReference>
<dbReference type="AlphaFoldDB" id="A0A0U3QSS0"/>